<evidence type="ECO:0000313" key="2">
    <source>
        <dbReference type="EMBL" id="RMB04401.1"/>
    </source>
</evidence>
<sequence length="147" mass="16195">MRVQTKVTWLVVADGGQARIFVSHGKKDGLTKLDDSVADLEAGLPRGTADTRGRTFDSGGQGRHRLEGADPRAHAKTRFLADLADRLNKGALADRYDRLVLIAPPKALGELRGHLHKQAQNRLAVEQPSDLVHLNEHDLTEQLRDLL</sequence>
<evidence type="ECO:0000313" key="3">
    <source>
        <dbReference type="Proteomes" id="UP000271227"/>
    </source>
</evidence>
<proteinExistence type="predicted"/>
<name>A0A3M0C3G9_9PROT</name>
<gene>
    <name evidence="2" type="ORF">BXY39_2662</name>
</gene>
<dbReference type="Proteomes" id="UP000271227">
    <property type="component" value="Unassembled WGS sequence"/>
</dbReference>
<dbReference type="InParanoid" id="A0A3M0C3G9"/>
<protein>
    <submittedName>
        <fullName evidence="2">Protein required for attachment to host cells</fullName>
    </submittedName>
</protein>
<feature type="region of interest" description="Disordered" evidence="1">
    <location>
        <begin position="44"/>
        <end position="71"/>
    </location>
</feature>
<evidence type="ECO:0000256" key="1">
    <source>
        <dbReference type="SAM" id="MobiDB-lite"/>
    </source>
</evidence>
<dbReference type="RefSeq" id="WP_170163834.1">
    <property type="nucleotide sequence ID" value="NZ_REFR01000013.1"/>
</dbReference>
<reference evidence="2 3" key="1">
    <citation type="submission" date="2018-10" db="EMBL/GenBank/DDBJ databases">
        <title>Genomic Encyclopedia of Archaeal and Bacterial Type Strains, Phase II (KMG-II): from individual species to whole genera.</title>
        <authorList>
            <person name="Goeker M."/>
        </authorList>
    </citation>
    <scope>NUCLEOTIDE SEQUENCE [LARGE SCALE GENOMIC DNA]</scope>
    <source>
        <strain evidence="2 3">DSM 25217</strain>
    </source>
</reference>
<keyword evidence="3" id="KW-1185">Reference proteome</keyword>
<dbReference type="Pfam" id="PF18856">
    <property type="entry name" value="baeRF_family12"/>
    <property type="match status" value="1"/>
</dbReference>
<dbReference type="EMBL" id="REFR01000013">
    <property type="protein sequence ID" value="RMB04401.1"/>
    <property type="molecule type" value="Genomic_DNA"/>
</dbReference>
<comment type="caution">
    <text evidence="2">The sequence shown here is derived from an EMBL/GenBank/DDBJ whole genome shotgun (WGS) entry which is preliminary data.</text>
</comment>
<organism evidence="2 3">
    <name type="scientific">Eilatimonas milleporae</name>
    <dbReference type="NCBI Taxonomy" id="911205"/>
    <lineage>
        <taxon>Bacteria</taxon>
        <taxon>Pseudomonadati</taxon>
        <taxon>Pseudomonadota</taxon>
        <taxon>Alphaproteobacteria</taxon>
        <taxon>Kordiimonadales</taxon>
        <taxon>Kordiimonadaceae</taxon>
        <taxon>Eilatimonas</taxon>
    </lineage>
</organism>
<accession>A0A3M0C3G9</accession>
<dbReference type="InterPro" id="IPR041374">
    <property type="entry name" value="BaeRF_family12"/>
</dbReference>
<dbReference type="AlphaFoldDB" id="A0A3M0C3G9"/>